<evidence type="ECO:0000313" key="1">
    <source>
        <dbReference type="EMBL" id="EEH40194.2"/>
    </source>
</evidence>
<name>C1GVH2_PARBA</name>
<proteinExistence type="predicted"/>
<organism evidence="1 2">
    <name type="scientific">Paracoccidioides lutzii (strain ATCC MYA-826 / Pb01)</name>
    <name type="common">Paracoccidioides brasiliensis</name>
    <dbReference type="NCBI Taxonomy" id="502779"/>
    <lineage>
        <taxon>Eukaryota</taxon>
        <taxon>Fungi</taxon>
        <taxon>Dikarya</taxon>
        <taxon>Ascomycota</taxon>
        <taxon>Pezizomycotina</taxon>
        <taxon>Eurotiomycetes</taxon>
        <taxon>Eurotiomycetidae</taxon>
        <taxon>Onygenales</taxon>
        <taxon>Ajellomycetaceae</taxon>
        <taxon>Paracoccidioides</taxon>
    </lineage>
</organism>
<keyword evidence="2" id="KW-1185">Reference proteome</keyword>
<protein>
    <submittedName>
        <fullName evidence="1">Uncharacterized protein</fullName>
    </submittedName>
</protein>
<dbReference type="Proteomes" id="UP000002059">
    <property type="component" value="Partially assembled WGS sequence"/>
</dbReference>
<dbReference type="HOGENOM" id="CLU_2097556_0_0_1"/>
<dbReference type="OrthoDB" id="10511704at2759"/>
<accession>C1GVH2</accession>
<dbReference type="GeneID" id="9098834"/>
<dbReference type="KEGG" id="pbl:PAAG_02249"/>
<dbReference type="VEuPathDB" id="FungiDB:PAAG_02249"/>
<dbReference type="RefSeq" id="XP_015701628.1">
    <property type="nucleotide sequence ID" value="XM_015844580.1"/>
</dbReference>
<gene>
    <name evidence="1" type="ORF">PAAG_02249</name>
</gene>
<reference evidence="1 2" key="1">
    <citation type="journal article" date="2011" name="PLoS Genet.">
        <title>Comparative genomic analysis of human fungal pathogens causing paracoccidioidomycosis.</title>
        <authorList>
            <person name="Desjardins C.A."/>
            <person name="Champion M.D."/>
            <person name="Holder J.W."/>
            <person name="Muszewska A."/>
            <person name="Goldberg J."/>
            <person name="Bailao A.M."/>
            <person name="Brigido M.M."/>
            <person name="Ferreira M.E."/>
            <person name="Garcia A.M."/>
            <person name="Grynberg M."/>
            <person name="Gujja S."/>
            <person name="Heiman D.I."/>
            <person name="Henn M.R."/>
            <person name="Kodira C.D."/>
            <person name="Leon-Narvaez H."/>
            <person name="Longo L.V."/>
            <person name="Ma L.J."/>
            <person name="Malavazi I."/>
            <person name="Matsuo A.L."/>
            <person name="Morais F.V."/>
            <person name="Pereira M."/>
            <person name="Rodriguez-Brito S."/>
            <person name="Sakthikumar S."/>
            <person name="Salem-Izacc S.M."/>
            <person name="Sykes S.M."/>
            <person name="Teixeira M.M."/>
            <person name="Vallejo M.C."/>
            <person name="Walter M.E."/>
            <person name="Yandava C."/>
            <person name="Young S."/>
            <person name="Zeng Q."/>
            <person name="Zucker J."/>
            <person name="Felipe M.S."/>
            <person name="Goldman G.H."/>
            <person name="Haas B.J."/>
            <person name="McEwen J.G."/>
            <person name="Nino-Vega G."/>
            <person name="Puccia R."/>
            <person name="San-Blas G."/>
            <person name="Soares C.M."/>
            <person name="Birren B.W."/>
            <person name="Cuomo C.A."/>
        </authorList>
    </citation>
    <scope>NUCLEOTIDE SEQUENCE [LARGE SCALE GENOMIC DNA]</scope>
    <source>
        <strain evidence="2">ATCC MYA-826 / Pb01</strain>
    </source>
</reference>
<evidence type="ECO:0000313" key="2">
    <source>
        <dbReference type="Proteomes" id="UP000002059"/>
    </source>
</evidence>
<sequence length="116" mass="12904">MSTPRLSRLSWSDDAQERALPNVGRYRRSDWLGESLSVRVPSLGASGALPRLWDAAANQETLDRGMQAAHHSLSPSAAAQAYRSPKYGATFKMHRFESVLRNEMRNLQIPPKSPKG</sequence>
<dbReference type="AlphaFoldDB" id="C1GVH2"/>
<dbReference type="EMBL" id="KN293996">
    <property type="protein sequence ID" value="EEH40194.2"/>
    <property type="molecule type" value="Genomic_DNA"/>
</dbReference>